<dbReference type="PANTHER" id="PTHR22604:SF105">
    <property type="entry name" value="TRANS-1,2-DIHYDROBENZENE-1,2-DIOL DEHYDROGENASE"/>
    <property type="match status" value="1"/>
</dbReference>
<reference evidence="6 7" key="1">
    <citation type="submission" date="2016-10" db="EMBL/GenBank/DDBJ databases">
        <authorList>
            <person name="de Groot N.N."/>
        </authorList>
    </citation>
    <scope>NUCLEOTIDE SEQUENCE [LARGE SCALE GENOMIC DNA]</scope>
    <source>
        <strain evidence="6 7">CGMCC 4.3491</strain>
    </source>
</reference>
<protein>
    <submittedName>
        <fullName evidence="6">Predicted dehydrogenase</fullName>
    </submittedName>
</protein>
<dbReference type="Pfam" id="PF22725">
    <property type="entry name" value="GFO_IDH_MocA_C3"/>
    <property type="match status" value="1"/>
</dbReference>
<evidence type="ECO:0000313" key="6">
    <source>
        <dbReference type="EMBL" id="SDZ48024.1"/>
    </source>
</evidence>
<keyword evidence="7" id="KW-1185">Reference proteome</keyword>
<dbReference type="InterPro" id="IPR050984">
    <property type="entry name" value="Gfo/Idh/MocA_domain"/>
</dbReference>
<dbReference type="GO" id="GO:0016491">
    <property type="term" value="F:oxidoreductase activity"/>
    <property type="evidence" value="ECO:0007669"/>
    <property type="project" value="UniProtKB-KW"/>
</dbReference>
<dbReference type="PANTHER" id="PTHR22604">
    <property type="entry name" value="OXIDOREDUCTASES"/>
    <property type="match status" value="1"/>
</dbReference>
<name>A0A1H3TCR8_9MICO</name>
<dbReference type="OrthoDB" id="9815825at2"/>
<evidence type="ECO:0000256" key="3">
    <source>
        <dbReference type="ARBA" id="ARBA00023027"/>
    </source>
</evidence>
<evidence type="ECO:0000256" key="2">
    <source>
        <dbReference type="ARBA" id="ARBA00023002"/>
    </source>
</evidence>
<gene>
    <name evidence="6" type="ORF">SAMN05216554_4082</name>
</gene>
<dbReference type="Gene3D" id="3.40.50.720">
    <property type="entry name" value="NAD(P)-binding Rossmann-like Domain"/>
    <property type="match status" value="1"/>
</dbReference>
<dbReference type="SUPFAM" id="SSF55347">
    <property type="entry name" value="Glyceraldehyde-3-phosphate dehydrogenase-like, C-terminal domain"/>
    <property type="match status" value="1"/>
</dbReference>
<evidence type="ECO:0000259" key="4">
    <source>
        <dbReference type="Pfam" id="PF01408"/>
    </source>
</evidence>
<dbReference type="RefSeq" id="WP_092557305.1">
    <property type="nucleotide sequence ID" value="NZ_FNPZ01000005.1"/>
</dbReference>
<dbReference type="EMBL" id="FNPZ01000005">
    <property type="protein sequence ID" value="SDZ48024.1"/>
    <property type="molecule type" value="Genomic_DNA"/>
</dbReference>
<dbReference type="SUPFAM" id="SSF51735">
    <property type="entry name" value="NAD(P)-binding Rossmann-fold domains"/>
    <property type="match status" value="1"/>
</dbReference>
<evidence type="ECO:0000256" key="1">
    <source>
        <dbReference type="ARBA" id="ARBA00010928"/>
    </source>
</evidence>
<comment type="similarity">
    <text evidence="1">Belongs to the Gfo/Idh/MocA family.</text>
</comment>
<keyword evidence="2" id="KW-0560">Oxidoreductase</keyword>
<dbReference type="InterPro" id="IPR036291">
    <property type="entry name" value="NAD(P)-bd_dom_sf"/>
</dbReference>
<dbReference type="InterPro" id="IPR000683">
    <property type="entry name" value="Gfo/Idh/MocA-like_OxRdtase_N"/>
</dbReference>
<evidence type="ECO:0000313" key="7">
    <source>
        <dbReference type="Proteomes" id="UP000198891"/>
    </source>
</evidence>
<dbReference type="Pfam" id="PF01408">
    <property type="entry name" value="GFO_IDH_MocA"/>
    <property type="match status" value="1"/>
</dbReference>
<organism evidence="6 7">
    <name type="scientific">Herbiconiux ginsengi</name>
    <dbReference type="NCBI Taxonomy" id="381665"/>
    <lineage>
        <taxon>Bacteria</taxon>
        <taxon>Bacillati</taxon>
        <taxon>Actinomycetota</taxon>
        <taxon>Actinomycetes</taxon>
        <taxon>Micrococcales</taxon>
        <taxon>Microbacteriaceae</taxon>
        <taxon>Herbiconiux</taxon>
    </lineage>
</organism>
<dbReference type="Gene3D" id="3.30.360.10">
    <property type="entry name" value="Dihydrodipicolinate Reductase, domain 2"/>
    <property type="match status" value="1"/>
</dbReference>
<feature type="domain" description="GFO/IDH/MocA-like oxidoreductase" evidence="5">
    <location>
        <begin position="149"/>
        <end position="263"/>
    </location>
</feature>
<dbReference type="GO" id="GO:0000166">
    <property type="term" value="F:nucleotide binding"/>
    <property type="evidence" value="ECO:0007669"/>
    <property type="project" value="InterPro"/>
</dbReference>
<sequence length="349" mass="37632">MVPRNDVGATNEDPTVQSLRIGILGAARITKIALIDPALSTPAVEISAIAARNRDRASRFARDHNIGRVHDNYSALLRDPDIDAVYIPLPASAHAEWTLAAIAAGKHVLCEKPFTANAVQAEKVASIAAKSEFVVMEAYHTGHHPMMGQLRQYLSAGTLGEVVSAHANFAVAIPPGTDIRWNADLGGGGLLDVGYYPVRLLRDLFGEAKVAQARARDRQGIDSSLTARLEFAGGVRGQVACSLWPPRPAFPSLTITGSLGTLRVRMPYHPQTAGLIKFTSKSHRWSVRPARTSTYVAQLTAFRDAALRGGPNITDAPAAVRQMRTIDEIYQAAGMNPRCYSTPPVSRED</sequence>
<keyword evidence="3" id="KW-0520">NAD</keyword>
<proteinExistence type="inferred from homology"/>
<dbReference type="InterPro" id="IPR055170">
    <property type="entry name" value="GFO_IDH_MocA-like_dom"/>
</dbReference>
<dbReference type="STRING" id="381665.SAMN05216554_4082"/>
<accession>A0A1H3TCR8</accession>
<feature type="domain" description="Gfo/Idh/MocA-like oxidoreductase N-terminal" evidence="4">
    <location>
        <begin position="19"/>
        <end position="138"/>
    </location>
</feature>
<evidence type="ECO:0000259" key="5">
    <source>
        <dbReference type="Pfam" id="PF22725"/>
    </source>
</evidence>
<dbReference type="Proteomes" id="UP000198891">
    <property type="component" value="Unassembled WGS sequence"/>
</dbReference>
<dbReference type="AlphaFoldDB" id="A0A1H3TCR8"/>